<dbReference type="Gene3D" id="3.60.130.10">
    <property type="entry name" value="Clavaminate synthase-like"/>
    <property type="match status" value="1"/>
</dbReference>
<dbReference type="EMBL" id="JAUJFL010000006">
    <property type="protein sequence ID" value="KAK2601479.1"/>
    <property type="molecule type" value="Genomic_DNA"/>
</dbReference>
<protein>
    <recommendedName>
        <fullName evidence="7">TauD/TfdA-like domain-containing protein</fullName>
    </recommendedName>
</protein>
<evidence type="ECO:0000256" key="6">
    <source>
        <dbReference type="ARBA" id="ARBA00023004"/>
    </source>
</evidence>
<evidence type="ECO:0000256" key="4">
    <source>
        <dbReference type="ARBA" id="ARBA00022964"/>
    </source>
</evidence>
<comment type="similarity">
    <text evidence="2">Belongs to the TfdA dioxygenase family.</text>
</comment>
<evidence type="ECO:0000256" key="2">
    <source>
        <dbReference type="ARBA" id="ARBA00005896"/>
    </source>
</evidence>
<accession>A0AAD9VZW2</accession>
<keyword evidence="9" id="KW-1185">Reference proteome</keyword>
<dbReference type="GO" id="GO:0046872">
    <property type="term" value="F:metal ion binding"/>
    <property type="evidence" value="ECO:0007669"/>
    <property type="project" value="UniProtKB-KW"/>
</dbReference>
<sequence>MAPSAITVDSQIGASKASVGRVGEWYLPEVTPSTVPKPSGKFHGNAQIDPDLLLGHKESLKYGHALDHYRQFDVTPNTGREFPEANLADWLRAPNSDQLIRDLAITISQRGVVFFRAQNDLTIELQKELAQRLGQLSGKPSTSGLHIFPFVYGDEKRDKEVTVITHEDKPIDKGKVHARLQDPNTTPPHKMWHSDTTFEHVPADYAVLRMSKLPRTGGDTIWVSGYEVYDRLSEPLKKFFGNLTFTGGQPAYHAKAAANGTPYYTEQRGAPENVGKHIRAIHPVVRTNPVSGWNSIYALGHHVEHINNVTPAESTRLLDWLHDIVVLNHDIHVRHRWVNDNDVALWDNRSMVHTATPDYLGKGLGDRRGFRVMSIGERPYFDPCAVGRAEALLPEEETEKRDF</sequence>
<dbReference type="InterPro" id="IPR051323">
    <property type="entry name" value="AtsK-like"/>
</dbReference>
<comment type="cofactor">
    <cofactor evidence="1">
        <name>Fe(2+)</name>
        <dbReference type="ChEBI" id="CHEBI:29033"/>
    </cofactor>
</comment>
<dbReference type="AlphaFoldDB" id="A0AAD9VZW2"/>
<dbReference type="Proteomes" id="UP001265746">
    <property type="component" value="Unassembled WGS sequence"/>
</dbReference>
<feature type="domain" description="TauD/TfdA-like" evidence="7">
    <location>
        <begin position="73"/>
        <end position="372"/>
    </location>
</feature>
<dbReference type="SUPFAM" id="SSF51197">
    <property type="entry name" value="Clavaminate synthase-like"/>
    <property type="match status" value="1"/>
</dbReference>
<dbReference type="GO" id="GO:0005737">
    <property type="term" value="C:cytoplasm"/>
    <property type="evidence" value="ECO:0007669"/>
    <property type="project" value="TreeGrafter"/>
</dbReference>
<proteinExistence type="inferred from homology"/>
<dbReference type="Pfam" id="PF02668">
    <property type="entry name" value="TauD"/>
    <property type="match status" value="1"/>
</dbReference>
<gene>
    <name evidence="8" type="ORF">N8I77_010927</name>
</gene>
<dbReference type="InterPro" id="IPR042098">
    <property type="entry name" value="TauD-like_sf"/>
</dbReference>
<evidence type="ECO:0000313" key="9">
    <source>
        <dbReference type="Proteomes" id="UP001265746"/>
    </source>
</evidence>
<keyword evidence="4" id="KW-0223">Dioxygenase</keyword>
<keyword evidence="3" id="KW-0479">Metal-binding</keyword>
<evidence type="ECO:0000256" key="3">
    <source>
        <dbReference type="ARBA" id="ARBA00022723"/>
    </source>
</evidence>
<comment type="caution">
    <text evidence="8">The sequence shown here is derived from an EMBL/GenBank/DDBJ whole genome shotgun (WGS) entry which is preliminary data.</text>
</comment>
<evidence type="ECO:0000256" key="1">
    <source>
        <dbReference type="ARBA" id="ARBA00001954"/>
    </source>
</evidence>
<keyword evidence="5" id="KW-0560">Oxidoreductase</keyword>
<reference evidence="8" key="1">
    <citation type="submission" date="2023-06" db="EMBL/GenBank/DDBJ databases">
        <authorList>
            <person name="Noh H."/>
        </authorList>
    </citation>
    <scope>NUCLEOTIDE SEQUENCE</scope>
    <source>
        <strain evidence="8">DUCC20226</strain>
    </source>
</reference>
<keyword evidence="6" id="KW-0408">Iron</keyword>
<evidence type="ECO:0000256" key="5">
    <source>
        <dbReference type="ARBA" id="ARBA00023002"/>
    </source>
</evidence>
<dbReference type="PANTHER" id="PTHR30468:SF10">
    <property type="entry name" value="TAUD_TFDA-LIKE DOMAIN-CONTAINING PROTEIN"/>
    <property type="match status" value="1"/>
</dbReference>
<evidence type="ECO:0000259" key="7">
    <source>
        <dbReference type="Pfam" id="PF02668"/>
    </source>
</evidence>
<dbReference type="InterPro" id="IPR003819">
    <property type="entry name" value="TauD/TfdA-like"/>
</dbReference>
<evidence type="ECO:0000313" key="8">
    <source>
        <dbReference type="EMBL" id="KAK2601479.1"/>
    </source>
</evidence>
<dbReference type="GO" id="GO:0016706">
    <property type="term" value="F:2-oxoglutarate-dependent dioxygenase activity"/>
    <property type="evidence" value="ECO:0007669"/>
    <property type="project" value="TreeGrafter"/>
</dbReference>
<name>A0AAD9VZW2_PHOAM</name>
<organism evidence="8 9">
    <name type="scientific">Phomopsis amygdali</name>
    <name type="common">Fusicoccum amygdali</name>
    <dbReference type="NCBI Taxonomy" id="1214568"/>
    <lineage>
        <taxon>Eukaryota</taxon>
        <taxon>Fungi</taxon>
        <taxon>Dikarya</taxon>
        <taxon>Ascomycota</taxon>
        <taxon>Pezizomycotina</taxon>
        <taxon>Sordariomycetes</taxon>
        <taxon>Sordariomycetidae</taxon>
        <taxon>Diaporthales</taxon>
        <taxon>Diaporthaceae</taxon>
        <taxon>Diaporthe</taxon>
    </lineage>
</organism>
<dbReference type="PANTHER" id="PTHR30468">
    <property type="entry name" value="ALPHA-KETOGLUTARATE-DEPENDENT SULFONATE DIOXYGENASE"/>
    <property type="match status" value="1"/>
</dbReference>